<accession>A0A1S8KLY9</accession>
<evidence type="ECO:0000313" key="2">
    <source>
        <dbReference type="Proteomes" id="UP000190409"/>
    </source>
</evidence>
<gene>
    <name evidence="1" type="ORF">BWX42_02295</name>
</gene>
<organism evidence="1 2">
    <name type="scientific">Dolosigranulum pigrum</name>
    <dbReference type="NCBI Taxonomy" id="29394"/>
    <lineage>
        <taxon>Bacteria</taxon>
        <taxon>Bacillati</taxon>
        <taxon>Bacillota</taxon>
        <taxon>Bacilli</taxon>
        <taxon>Lactobacillales</taxon>
        <taxon>Carnobacteriaceae</taxon>
        <taxon>Dolosigranulum</taxon>
    </lineage>
</organism>
<dbReference type="Proteomes" id="UP000190409">
    <property type="component" value="Unassembled WGS sequence"/>
</dbReference>
<comment type="caution">
    <text evidence="1">The sequence shown here is derived from an EMBL/GenBank/DDBJ whole genome shotgun (WGS) entry which is preliminary data.</text>
</comment>
<dbReference type="AlphaFoldDB" id="A0A1S8KLY9"/>
<name>A0A1S8KLY9_9LACT</name>
<dbReference type="EMBL" id="MUYF01000003">
    <property type="protein sequence ID" value="OOL80759.1"/>
    <property type="molecule type" value="Genomic_DNA"/>
</dbReference>
<sequence>MESDLRRYVKEQVTSDLKYLVKNVSENAATNFDSDNINELIAEVGVLNEHILDGILNEKVKEMLYYGYGRKTE</sequence>
<evidence type="ECO:0000313" key="1">
    <source>
        <dbReference type="EMBL" id="OOL80759.1"/>
    </source>
</evidence>
<reference evidence="1 2" key="1">
    <citation type="submission" date="2017-01" db="EMBL/GenBank/DDBJ databases">
        <title>Complete Genome Sequence of Dolosigranulum pigrum isolated from a Patient with interstitial lung disease.</title>
        <authorList>
            <person name="Mukhopadhyay R."/>
            <person name="Joaquin J."/>
            <person name="Hogue R."/>
            <person name="Fitzgerald S."/>
            <person name="Jospin G."/>
            <person name="Eisen J.A."/>
            <person name="Chaturvedi V."/>
        </authorList>
    </citation>
    <scope>NUCLEOTIDE SEQUENCE [LARGE SCALE GENOMIC DNA]</scope>
    <source>
        <strain evidence="1 2">15S00348</strain>
    </source>
</reference>
<proteinExistence type="predicted"/>
<protein>
    <submittedName>
        <fullName evidence="1">Uncharacterized protein</fullName>
    </submittedName>
</protein>